<dbReference type="Proteomes" id="UP001196565">
    <property type="component" value="Unassembled WGS sequence"/>
</dbReference>
<dbReference type="RefSeq" id="WP_219763266.1">
    <property type="nucleotide sequence ID" value="NZ_JAHYBZ010000004.1"/>
</dbReference>
<evidence type="ECO:0000313" key="1">
    <source>
        <dbReference type="EMBL" id="MBW6398650.1"/>
    </source>
</evidence>
<accession>A0ABS7A8M5</accession>
<protein>
    <submittedName>
        <fullName evidence="1">Uncharacterized protein</fullName>
    </submittedName>
</protein>
<reference evidence="1 2" key="1">
    <citation type="submission" date="2021-07" db="EMBL/GenBank/DDBJ databases">
        <authorList>
            <person name="So Y."/>
        </authorList>
    </citation>
    <scope>NUCLEOTIDE SEQUENCE [LARGE SCALE GENOMIC DNA]</scope>
    <source>
        <strain evidence="1 2">HJA6</strain>
    </source>
</reference>
<organism evidence="1 2">
    <name type="scientific">Roseomonas alba</name>
    <dbReference type="NCBI Taxonomy" id="2846776"/>
    <lineage>
        <taxon>Bacteria</taxon>
        <taxon>Pseudomonadati</taxon>
        <taxon>Pseudomonadota</taxon>
        <taxon>Alphaproteobacteria</taxon>
        <taxon>Acetobacterales</taxon>
        <taxon>Roseomonadaceae</taxon>
        <taxon>Roseomonas</taxon>
    </lineage>
</organism>
<proteinExistence type="predicted"/>
<gene>
    <name evidence="1" type="ORF">KPL78_12365</name>
</gene>
<name>A0ABS7A8M5_9PROT</name>
<sequence>MSFLERIGEDAVGVGVYTLPQAARLARLRLATVEDLVGPEAADAGQPRSAPIVIADVGLGGSDKVVTFLGLLELWAVAEMRHQGVPMKVVRRVAFEARRILKVRHPLASVNFRTDGRRVFMALRQDGKGRKPKRQPKVVLDILRYQHAMEEVLEQSLRQEIVVRSPDGAPVLWYPLGLDKRVVLDPHRRFGEPIDPKSGVPTSALAQALHAEKGDADAVAFWFGVDREAVFDATAFETWLASR</sequence>
<keyword evidence="2" id="KW-1185">Reference proteome</keyword>
<comment type="caution">
    <text evidence="1">The sequence shown here is derived from an EMBL/GenBank/DDBJ whole genome shotgun (WGS) entry which is preliminary data.</text>
</comment>
<evidence type="ECO:0000313" key="2">
    <source>
        <dbReference type="Proteomes" id="UP001196565"/>
    </source>
</evidence>
<dbReference type="EMBL" id="JAHYBZ010000004">
    <property type="protein sequence ID" value="MBW6398650.1"/>
    <property type="molecule type" value="Genomic_DNA"/>
</dbReference>